<dbReference type="InterPro" id="IPR032823">
    <property type="entry name" value="BCA_ABC_TP_C"/>
</dbReference>
<dbReference type="AlphaFoldDB" id="A0A933LQ92"/>
<evidence type="ECO:0000256" key="3">
    <source>
        <dbReference type="ARBA" id="ARBA00022840"/>
    </source>
</evidence>
<sequence>MGISKVSLMVGRGLAKKFDGLAALENIDFDIEEATITSLIGPNGAGKTTLFNIMTGVYKPQSGTLTFKGQNILGLKDFKITRLGIARTFQNIRLFANMTALETIQVGQECHMQAGLWGIILKNKTTLDEEREVYLKACEILDFVGLGGQRYVLAKNLSYGDQRRLEIARALATQPRLLLLDEPTAGMNPQETLMMTRFIERLRNELRISILLIEHDMRVVMGISQRVIVLDHGLKIAEGQPEEIQKDPKVIAAYLGTGQIKRRRRRNQDAHLT</sequence>
<organism evidence="5 6">
    <name type="scientific">Tectimicrobiota bacterium</name>
    <dbReference type="NCBI Taxonomy" id="2528274"/>
    <lineage>
        <taxon>Bacteria</taxon>
        <taxon>Pseudomonadati</taxon>
        <taxon>Nitrospinota/Tectimicrobiota group</taxon>
        <taxon>Candidatus Tectimicrobiota</taxon>
    </lineage>
</organism>
<dbReference type="PANTHER" id="PTHR45772:SF7">
    <property type="entry name" value="AMINO ACID ABC TRANSPORTER ATP-BINDING PROTEIN"/>
    <property type="match status" value="1"/>
</dbReference>
<dbReference type="Proteomes" id="UP000772181">
    <property type="component" value="Unassembled WGS sequence"/>
</dbReference>
<dbReference type="GO" id="GO:0005524">
    <property type="term" value="F:ATP binding"/>
    <property type="evidence" value="ECO:0007669"/>
    <property type="project" value="UniProtKB-KW"/>
</dbReference>
<dbReference type="GO" id="GO:0015808">
    <property type="term" value="P:L-alanine transport"/>
    <property type="evidence" value="ECO:0007669"/>
    <property type="project" value="TreeGrafter"/>
</dbReference>
<keyword evidence="2" id="KW-0547">Nucleotide-binding</keyword>
<evidence type="ECO:0000313" key="5">
    <source>
        <dbReference type="EMBL" id="MBI4595890.1"/>
    </source>
</evidence>
<dbReference type="InterPro" id="IPR027417">
    <property type="entry name" value="P-loop_NTPase"/>
</dbReference>
<dbReference type="FunFam" id="3.40.50.300:FF:000421">
    <property type="entry name" value="Branched-chain amino acid ABC transporter ATP-binding protein"/>
    <property type="match status" value="1"/>
</dbReference>
<dbReference type="GO" id="GO:0016887">
    <property type="term" value="F:ATP hydrolysis activity"/>
    <property type="evidence" value="ECO:0007669"/>
    <property type="project" value="InterPro"/>
</dbReference>
<dbReference type="PROSITE" id="PS00211">
    <property type="entry name" value="ABC_TRANSPORTER_1"/>
    <property type="match status" value="1"/>
</dbReference>
<dbReference type="SUPFAM" id="SSF52540">
    <property type="entry name" value="P-loop containing nucleoside triphosphate hydrolases"/>
    <property type="match status" value="1"/>
</dbReference>
<dbReference type="GO" id="GO:0005886">
    <property type="term" value="C:plasma membrane"/>
    <property type="evidence" value="ECO:0007669"/>
    <property type="project" value="TreeGrafter"/>
</dbReference>
<dbReference type="CDD" id="cd03219">
    <property type="entry name" value="ABC_Mj1267_LivG_branched"/>
    <property type="match status" value="1"/>
</dbReference>
<feature type="domain" description="ABC transporter" evidence="4">
    <location>
        <begin position="9"/>
        <end position="257"/>
    </location>
</feature>
<dbReference type="EMBL" id="JACQWF010000264">
    <property type="protein sequence ID" value="MBI4595890.1"/>
    <property type="molecule type" value="Genomic_DNA"/>
</dbReference>
<accession>A0A933LQ92</accession>
<dbReference type="Gene3D" id="3.40.50.300">
    <property type="entry name" value="P-loop containing nucleotide triphosphate hydrolases"/>
    <property type="match status" value="1"/>
</dbReference>
<evidence type="ECO:0000313" key="6">
    <source>
        <dbReference type="Proteomes" id="UP000772181"/>
    </source>
</evidence>
<protein>
    <submittedName>
        <fullName evidence="5">ABC transporter ATP-binding protein</fullName>
    </submittedName>
</protein>
<evidence type="ECO:0000256" key="1">
    <source>
        <dbReference type="ARBA" id="ARBA00022448"/>
    </source>
</evidence>
<name>A0A933LQ92_UNCTE</name>
<dbReference type="SMART" id="SM00382">
    <property type="entry name" value="AAA"/>
    <property type="match status" value="1"/>
</dbReference>
<dbReference type="GO" id="GO:1903806">
    <property type="term" value="P:L-isoleucine import across plasma membrane"/>
    <property type="evidence" value="ECO:0007669"/>
    <property type="project" value="TreeGrafter"/>
</dbReference>
<dbReference type="GO" id="GO:0005304">
    <property type="term" value="F:L-valine transmembrane transporter activity"/>
    <property type="evidence" value="ECO:0007669"/>
    <property type="project" value="TreeGrafter"/>
</dbReference>
<dbReference type="PROSITE" id="PS50893">
    <property type="entry name" value="ABC_TRANSPORTER_2"/>
    <property type="match status" value="1"/>
</dbReference>
<proteinExistence type="predicted"/>
<evidence type="ECO:0000256" key="2">
    <source>
        <dbReference type="ARBA" id="ARBA00022741"/>
    </source>
</evidence>
<dbReference type="Pfam" id="PF00005">
    <property type="entry name" value="ABC_tran"/>
    <property type="match status" value="1"/>
</dbReference>
<gene>
    <name evidence="5" type="ORF">HY730_05860</name>
</gene>
<dbReference type="GO" id="GO:0015188">
    <property type="term" value="F:L-isoleucine transmembrane transporter activity"/>
    <property type="evidence" value="ECO:0007669"/>
    <property type="project" value="TreeGrafter"/>
</dbReference>
<dbReference type="GO" id="GO:0042941">
    <property type="term" value="P:D-alanine transmembrane transport"/>
    <property type="evidence" value="ECO:0007669"/>
    <property type="project" value="TreeGrafter"/>
</dbReference>
<dbReference type="Pfam" id="PF12399">
    <property type="entry name" value="BCA_ABC_TP_C"/>
    <property type="match status" value="1"/>
</dbReference>
<dbReference type="InterPro" id="IPR003593">
    <property type="entry name" value="AAA+_ATPase"/>
</dbReference>
<evidence type="ECO:0000259" key="4">
    <source>
        <dbReference type="PROSITE" id="PS50893"/>
    </source>
</evidence>
<dbReference type="PANTHER" id="PTHR45772">
    <property type="entry name" value="CONSERVED COMPONENT OF ABC TRANSPORTER FOR NATURAL AMINO ACIDS-RELATED"/>
    <property type="match status" value="1"/>
</dbReference>
<dbReference type="InterPro" id="IPR051120">
    <property type="entry name" value="ABC_AA/LPS_Transport"/>
</dbReference>
<keyword evidence="1" id="KW-0813">Transport</keyword>
<dbReference type="InterPro" id="IPR017871">
    <property type="entry name" value="ABC_transporter-like_CS"/>
</dbReference>
<dbReference type="GO" id="GO:1903805">
    <property type="term" value="P:L-valine import across plasma membrane"/>
    <property type="evidence" value="ECO:0007669"/>
    <property type="project" value="TreeGrafter"/>
</dbReference>
<dbReference type="InterPro" id="IPR003439">
    <property type="entry name" value="ABC_transporter-like_ATP-bd"/>
</dbReference>
<comment type="caution">
    <text evidence="5">The sequence shown here is derived from an EMBL/GenBank/DDBJ whole genome shotgun (WGS) entry which is preliminary data.</text>
</comment>
<keyword evidence="3 5" id="KW-0067">ATP-binding</keyword>
<dbReference type="GO" id="GO:0015192">
    <property type="term" value="F:L-phenylalanine transmembrane transporter activity"/>
    <property type="evidence" value="ECO:0007669"/>
    <property type="project" value="TreeGrafter"/>
</dbReference>
<reference evidence="5" key="1">
    <citation type="submission" date="2020-07" db="EMBL/GenBank/DDBJ databases">
        <title>Huge and variable diversity of episymbiotic CPR bacteria and DPANN archaea in groundwater ecosystems.</title>
        <authorList>
            <person name="He C.Y."/>
            <person name="Keren R."/>
            <person name="Whittaker M."/>
            <person name="Farag I.F."/>
            <person name="Doudna J."/>
            <person name="Cate J.H.D."/>
            <person name="Banfield J.F."/>
        </authorList>
    </citation>
    <scope>NUCLEOTIDE SEQUENCE</scope>
    <source>
        <strain evidence="5">NC_groundwater_1482_Ag_S-0.65um_47_24</strain>
    </source>
</reference>